<dbReference type="SUPFAM" id="SSF100950">
    <property type="entry name" value="NagB/RpiA/CoA transferase-like"/>
    <property type="match status" value="1"/>
</dbReference>
<keyword evidence="2" id="KW-0238">DNA-binding</keyword>
<dbReference type="SUPFAM" id="SSF46785">
    <property type="entry name" value="Winged helix' DNA-binding domain"/>
    <property type="match status" value="1"/>
</dbReference>
<accession>A0A455SZH2</accession>
<evidence type="ECO:0000256" key="2">
    <source>
        <dbReference type="ARBA" id="ARBA00023125"/>
    </source>
</evidence>
<protein>
    <submittedName>
        <fullName evidence="6">DeoR family transcriptional regulator</fullName>
    </submittedName>
</protein>
<dbReference type="InterPro" id="IPR037171">
    <property type="entry name" value="NagB/RpiA_transferase-like"/>
</dbReference>
<keyword evidence="3" id="KW-0804">Transcription</keyword>
<dbReference type="InterPro" id="IPR036388">
    <property type="entry name" value="WH-like_DNA-bd_sf"/>
</dbReference>
<dbReference type="PROSITE" id="PS51000">
    <property type="entry name" value="HTH_DEOR_2"/>
    <property type="match status" value="1"/>
</dbReference>
<evidence type="ECO:0000313" key="6">
    <source>
        <dbReference type="EMBL" id="BBH92302.1"/>
    </source>
</evidence>
<dbReference type="PANTHER" id="PTHR30363:SF44">
    <property type="entry name" value="AGA OPERON TRANSCRIPTIONAL REPRESSOR-RELATED"/>
    <property type="match status" value="1"/>
</dbReference>
<dbReference type="PRINTS" id="PR00037">
    <property type="entry name" value="HTHLACR"/>
</dbReference>
<dbReference type="InterPro" id="IPR036390">
    <property type="entry name" value="WH_DNA-bd_sf"/>
</dbReference>
<feature type="region of interest" description="Disordered" evidence="4">
    <location>
        <begin position="272"/>
        <end position="297"/>
    </location>
</feature>
<proteinExistence type="predicted"/>
<organism evidence="6">
    <name type="scientific">Thermogemmatispora argillosa</name>
    <dbReference type="NCBI Taxonomy" id="2045280"/>
    <lineage>
        <taxon>Bacteria</taxon>
        <taxon>Bacillati</taxon>
        <taxon>Chloroflexota</taxon>
        <taxon>Ktedonobacteria</taxon>
        <taxon>Thermogemmatisporales</taxon>
        <taxon>Thermogemmatisporaceae</taxon>
        <taxon>Thermogemmatispora</taxon>
    </lineage>
</organism>
<dbReference type="Pfam" id="PF08220">
    <property type="entry name" value="HTH_DeoR"/>
    <property type="match status" value="1"/>
</dbReference>
<dbReference type="GO" id="GO:0003677">
    <property type="term" value="F:DNA binding"/>
    <property type="evidence" value="ECO:0007669"/>
    <property type="project" value="UniProtKB-KW"/>
</dbReference>
<dbReference type="PANTHER" id="PTHR30363">
    <property type="entry name" value="HTH-TYPE TRANSCRIPTIONAL REGULATOR SRLR-RELATED"/>
    <property type="match status" value="1"/>
</dbReference>
<dbReference type="SMART" id="SM00420">
    <property type="entry name" value="HTH_DEOR"/>
    <property type="match status" value="1"/>
</dbReference>
<dbReference type="AlphaFoldDB" id="A0A455SZH2"/>
<dbReference type="InterPro" id="IPR050313">
    <property type="entry name" value="Carb_Metab_HTH_regulators"/>
</dbReference>
<dbReference type="SMART" id="SM01134">
    <property type="entry name" value="DeoRC"/>
    <property type="match status" value="1"/>
</dbReference>
<dbReference type="InterPro" id="IPR014036">
    <property type="entry name" value="DeoR-like_C"/>
</dbReference>
<dbReference type="PROSITE" id="PS00894">
    <property type="entry name" value="HTH_DEOR_1"/>
    <property type="match status" value="1"/>
</dbReference>
<gene>
    <name evidence="6" type="ORF">KTA_05010</name>
</gene>
<evidence type="ECO:0000256" key="4">
    <source>
        <dbReference type="SAM" id="MobiDB-lite"/>
    </source>
</evidence>
<dbReference type="Pfam" id="PF00455">
    <property type="entry name" value="DeoRC"/>
    <property type="match status" value="1"/>
</dbReference>
<dbReference type="InterPro" id="IPR001034">
    <property type="entry name" value="DeoR_HTH"/>
</dbReference>
<dbReference type="EMBL" id="AP019377">
    <property type="protein sequence ID" value="BBH92302.1"/>
    <property type="molecule type" value="Genomic_DNA"/>
</dbReference>
<sequence length="297" mass="31922">MSTPDGEEPVSDRSWVLSEVRRKTIAEIVLQEGTVSTANLSRRLQVSEMTIRRDLKKLEELGILKRTFGGAIATGRSEDVAISQRAVQNREKKEAIARACAALVQPGEILLMDAGTTMAACAAALPEESGILVVTNGIMVVNSLLNKTGIQVYVLGGTLELAPQLITGISVIEKLRSLHADKAFITSSAMGEDGSISDANIHQSEIKRYMMQAASQKILAIDSSKIGHHSLNRFAHISDFDILVVDDQITPEHLARLGREAKRIIVAPVSSAAPPTSLAKRSPEAAEPGSASRRMPL</sequence>
<name>A0A455SZH2_9CHLR</name>
<evidence type="ECO:0000259" key="5">
    <source>
        <dbReference type="PROSITE" id="PS51000"/>
    </source>
</evidence>
<feature type="domain" description="HTH deoR-type" evidence="5">
    <location>
        <begin position="18"/>
        <end position="73"/>
    </location>
</feature>
<dbReference type="GO" id="GO:0003700">
    <property type="term" value="F:DNA-binding transcription factor activity"/>
    <property type="evidence" value="ECO:0007669"/>
    <property type="project" value="InterPro"/>
</dbReference>
<evidence type="ECO:0000256" key="1">
    <source>
        <dbReference type="ARBA" id="ARBA00023015"/>
    </source>
</evidence>
<dbReference type="Gene3D" id="1.10.10.10">
    <property type="entry name" value="Winged helix-like DNA-binding domain superfamily/Winged helix DNA-binding domain"/>
    <property type="match status" value="1"/>
</dbReference>
<keyword evidence="1" id="KW-0805">Transcription regulation</keyword>
<reference evidence="6" key="1">
    <citation type="submission" date="2018-12" db="EMBL/GenBank/DDBJ databases">
        <title>Novel natural products biosynthetic potential of the class Ktedonobacteria.</title>
        <authorList>
            <person name="Zheng Y."/>
            <person name="Saitou A."/>
            <person name="Wang C.M."/>
            <person name="Toyoda A."/>
            <person name="Minakuchi Y."/>
            <person name="Sekiguchi Y."/>
            <person name="Ueda K."/>
            <person name="Takano H."/>
            <person name="Sakai Y."/>
            <person name="Yokota A."/>
            <person name="Yabe S."/>
        </authorList>
    </citation>
    <scope>NUCLEOTIDE SEQUENCE</scope>
    <source>
        <strain evidence="6">A3-2</strain>
    </source>
</reference>
<evidence type="ECO:0000256" key="3">
    <source>
        <dbReference type="ARBA" id="ARBA00023163"/>
    </source>
</evidence>
<dbReference type="InterPro" id="IPR018356">
    <property type="entry name" value="Tscrpt_reg_HTH_DeoR_CS"/>
</dbReference>